<evidence type="ECO:0000256" key="3">
    <source>
        <dbReference type="ARBA" id="ARBA00022801"/>
    </source>
</evidence>
<dbReference type="PANTHER" id="PTHR43270:SF12">
    <property type="entry name" value="SUCCINYL-DIAMINOPIMELATE DESUCCINYLASE"/>
    <property type="match status" value="1"/>
</dbReference>
<dbReference type="KEGG" id="kbs:EPA93_13595"/>
<evidence type="ECO:0000256" key="1">
    <source>
        <dbReference type="ARBA" id="ARBA00022670"/>
    </source>
</evidence>
<keyword evidence="1" id="KW-0645">Protease</keyword>
<dbReference type="GO" id="GO:0006508">
    <property type="term" value="P:proteolysis"/>
    <property type="evidence" value="ECO:0007669"/>
    <property type="project" value="UniProtKB-KW"/>
</dbReference>
<keyword evidence="6" id="KW-1185">Reference proteome</keyword>
<evidence type="ECO:0000259" key="4">
    <source>
        <dbReference type="Pfam" id="PF07687"/>
    </source>
</evidence>
<accession>A0A4V0YYP9</accession>
<dbReference type="Gene3D" id="3.30.70.360">
    <property type="match status" value="1"/>
</dbReference>
<dbReference type="AlphaFoldDB" id="A0A4V0YYP9"/>
<keyword evidence="3" id="KW-0378">Hydrolase</keyword>
<dbReference type="SUPFAM" id="SSF53187">
    <property type="entry name" value="Zn-dependent exopeptidases"/>
    <property type="match status" value="1"/>
</dbReference>
<dbReference type="InterPro" id="IPR051458">
    <property type="entry name" value="Cyt/Met_Dipeptidase"/>
</dbReference>
<sequence>MNPSEIQAAIHTFLTQQPSYLERLASIPSVAFPGYPSEPVLEAARLTRDLLATVGLQDVRLLDLPGGYPAVYGHIPAPAGAPTILLYAHYDVQPAGEGWSSDPFKPTLKNGRLYGRGAADDKSGIVLHLAALHALRDKLPVGIKVIIEGEEETGAGSLEAYVPQHPELFQADAIIVADSGNWKLGEPTLTTTLRGATALTIEVSTLKGQVHSGLFGGPTPDALMALILMLAKLLDENGDVAVPGLKASEWSGHKVDEGQLRSDAGILEGVELIGTGSISSRLWTKPSISVIGIDASTVKDARNALYDTARAKISLRVPPEQSPEEALELLKKYLLSIVPWKAHVEIKDEGPGEGFAAQTSGPAYKAASQALQSAFGKEVTYIGSGGSIPLINVFANTLPQAEIIIWGAEEPQTNMHAADESVDLNELENMALTEALFLLDFPHKLGKK</sequence>
<dbReference type="Pfam" id="PF07687">
    <property type="entry name" value="M20_dimer"/>
    <property type="match status" value="1"/>
</dbReference>
<organism evidence="5 6">
    <name type="scientific">Ktedonosporobacter rubrisoli</name>
    <dbReference type="NCBI Taxonomy" id="2509675"/>
    <lineage>
        <taxon>Bacteria</taxon>
        <taxon>Bacillati</taxon>
        <taxon>Chloroflexota</taxon>
        <taxon>Ktedonobacteria</taxon>
        <taxon>Ktedonobacterales</taxon>
        <taxon>Ktedonosporobacteraceae</taxon>
        <taxon>Ktedonosporobacter</taxon>
    </lineage>
</organism>
<dbReference type="GO" id="GO:0046872">
    <property type="term" value="F:metal ion binding"/>
    <property type="evidence" value="ECO:0007669"/>
    <property type="project" value="UniProtKB-KW"/>
</dbReference>
<gene>
    <name evidence="5" type="ORF">EPA93_13595</name>
</gene>
<name>A0A4V0YYP9_KTERU</name>
<dbReference type="OrthoDB" id="9761532at2"/>
<dbReference type="EMBL" id="CP035758">
    <property type="protein sequence ID" value="QBD76981.1"/>
    <property type="molecule type" value="Genomic_DNA"/>
</dbReference>
<dbReference type="InterPro" id="IPR011650">
    <property type="entry name" value="Peptidase_M20_dimer"/>
</dbReference>
<evidence type="ECO:0000313" key="6">
    <source>
        <dbReference type="Proteomes" id="UP000290365"/>
    </source>
</evidence>
<evidence type="ECO:0000256" key="2">
    <source>
        <dbReference type="ARBA" id="ARBA00022723"/>
    </source>
</evidence>
<feature type="domain" description="Peptidase M20 dimerisation" evidence="4">
    <location>
        <begin position="194"/>
        <end position="336"/>
    </location>
</feature>
<dbReference type="Gene3D" id="3.40.630.10">
    <property type="entry name" value="Zn peptidases"/>
    <property type="match status" value="1"/>
</dbReference>
<dbReference type="GO" id="GO:0008233">
    <property type="term" value="F:peptidase activity"/>
    <property type="evidence" value="ECO:0007669"/>
    <property type="project" value="UniProtKB-KW"/>
</dbReference>
<dbReference type="NCBIfam" id="NF005914">
    <property type="entry name" value="PRK07907.1"/>
    <property type="match status" value="1"/>
</dbReference>
<dbReference type="Pfam" id="PF01546">
    <property type="entry name" value="Peptidase_M20"/>
    <property type="match status" value="1"/>
</dbReference>
<dbReference type="RefSeq" id="WP_129888045.1">
    <property type="nucleotide sequence ID" value="NZ_CP035758.1"/>
</dbReference>
<dbReference type="InterPro" id="IPR002933">
    <property type="entry name" value="Peptidase_M20"/>
</dbReference>
<reference evidence="5 6" key="1">
    <citation type="submission" date="2019-01" db="EMBL/GenBank/DDBJ databases">
        <title>Ktedonosporobacter rubrisoli SCAWS-G2.</title>
        <authorList>
            <person name="Huang Y."/>
            <person name="Yan B."/>
        </authorList>
    </citation>
    <scope>NUCLEOTIDE SEQUENCE [LARGE SCALE GENOMIC DNA]</scope>
    <source>
        <strain evidence="5 6">SCAWS-G2</strain>
    </source>
</reference>
<evidence type="ECO:0000313" key="5">
    <source>
        <dbReference type="EMBL" id="QBD76981.1"/>
    </source>
</evidence>
<dbReference type="PANTHER" id="PTHR43270">
    <property type="entry name" value="BETA-ALA-HIS DIPEPTIDASE"/>
    <property type="match status" value="1"/>
</dbReference>
<keyword evidence="2" id="KW-0479">Metal-binding</keyword>
<proteinExistence type="predicted"/>
<dbReference type="Proteomes" id="UP000290365">
    <property type="component" value="Chromosome"/>
</dbReference>
<protein>
    <submittedName>
        <fullName evidence="5">Dipeptidase</fullName>
    </submittedName>
</protein>